<gene>
    <name evidence="4" type="ORF">GCM10009768_31270</name>
</gene>
<dbReference type="InterPro" id="IPR000086">
    <property type="entry name" value="NUDIX_hydrolase_dom"/>
</dbReference>
<proteinExistence type="predicted"/>
<dbReference type="InterPro" id="IPR015797">
    <property type="entry name" value="NUDIX_hydrolase-like_dom_sf"/>
</dbReference>
<comment type="caution">
    <text evidence="4">The sequence shown here is derived from an EMBL/GenBank/DDBJ whole genome shotgun (WGS) entry which is preliminary data.</text>
</comment>
<dbReference type="PROSITE" id="PS00893">
    <property type="entry name" value="NUDIX_BOX"/>
    <property type="match status" value="1"/>
</dbReference>
<dbReference type="PROSITE" id="PS51462">
    <property type="entry name" value="NUDIX"/>
    <property type="match status" value="1"/>
</dbReference>
<feature type="domain" description="Nudix hydrolase" evidence="3">
    <location>
        <begin position="22"/>
        <end position="149"/>
    </location>
</feature>
<evidence type="ECO:0000256" key="2">
    <source>
        <dbReference type="ARBA" id="ARBA00022801"/>
    </source>
</evidence>
<dbReference type="Proteomes" id="UP001500851">
    <property type="component" value="Unassembled WGS sequence"/>
</dbReference>
<evidence type="ECO:0000256" key="1">
    <source>
        <dbReference type="ARBA" id="ARBA00001946"/>
    </source>
</evidence>
<sequence>MSDTRDPGDAWVTAADGNSYWGRFGAAGLLLHDPGRGVLLQHRADWSHHGGTWGIPGGARHEHEDAVTAAVRESNEEAGVPLDGVLPRYRHVLDRGGWTYATIVADAVQPFEPVIADAESHALEWVPLDRVEEYPLHPGFAASWPLLRPLLTAPPAIVVDAANVIGSVPDGWWKDRRGAAERLRDRILALGGAPVAPGLVGLSEAALPGIDAAYPEWVVVTEGVARDVESAGDVRVVGAPELGDDTIVAETRALVERGLRVSVVTADEELRTRVEAIGAAATRGPKKLLKRLPA</sequence>
<reference evidence="4 5" key="1">
    <citation type="journal article" date="2019" name="Int. J. Syst. Evol. Microbiol.">
        <title>The Global Catalogue of Microorganisms (GCM) 10K type strain sequencing project: providing services to taxonomists for standard genome sequencing and annotation.</title>
        <authorList>
            <consortium name="The Broad Institute Genomics Platform"/>
            <consortium name="The Broad Institute Genome Sequencing Center for Infectious Disease"/>
            <person name="Wu L."/>
            <person name="Ma J."/>
        </authorList>
    </citation>
    <scope>NUCLEOTIDE SEQUENCE [LARGE SCALE GENOMIC DNA]</scope>
    <source>
        <strain evidence="4 5">JCM 14736</strain>
    </source>
</reference>
<protein>
    <submittedName>
        <fullName evidence="4">NUDIX domain-containing protein</fullName>
    </submittedName>
</protein>
<dbReference type="PANTHER" id="PTHR43046:SF2">
    <property type="entry name" value="8-OXO-DGTP DIPHOSPHATASE-RELATED"/>
    <property type="match status" value="1"/>
</dbReference>
<comment type="cofactor">
    <cofactor evidence="1">
        <name>Mg(2+)</name>
        <dbReference type="ChEBI" id="CHEBI:18420"/>
    </cofactor>
</comment>
<keyword evidence="2" id="KW-0378">Hydrolase</keyword>
<organism evidence="4 5">
    <name type="scientific">Leucobacter iarius</name>
    <dbReference type="NCBI Taxonomy" id="333963"/>
    <lineage>
        <taxon>Bacteria</taxon>
        <taxon>Bacillati</taxon>
        <taxon>Actinomycetota</taxon>
        <taxon>Actinomycetes</taxon>
        <taxon>Micrococcales</taxon>
        <taxon>Microbacteriaceae</taxon>
        <taxon>Leucobacter</taxon>
    </lineage>
</organism>
<dbReference type="SUPFAM" id="SSF55811">
    <property type="entry name" value="Nudix"/>
    <property type="match status" value="1"/>
</dbReference>
<dbReference type="Pfam" id="PF00293">
    <property type="entry name" value="NUDIX"/>
    <property type="match status" value="1"/>
</dbReference>
<dbReference type="Gene3D" id="3.90.79.10">
    <property type="entry name" value="Nucleoside Triphosphate Pyrophosphohydrolase"/>
    <property type="match status" value="1"/>
</dbReference>
<dbReference type="PANTHER" id="PTHR43046">
    <property type="entry name" value="GDP-MANNOSE MANNOSYL HYDROLASE"/>
    <property type="match status" value="1"/>
</dbReference>
<evidence type="ECO:0000313" key="4">
    <source>
        <dbReference type="EMBL" id="GAA1800053.1"/>
    </source>
</evidence>
<dbReference type="EMBL" id="BAAAOB010000006">
    <property type="protein sequence ID" value="GAA1800053.1"/>
    <property type="molecule type" value="Genomic_DNA"/>
</dbReference>
<accession>A0ABN2LV36</accession>
<name>A0ABN2LV36_9MICO</name>
<evidence type="ECO:0000259" key="3">
    <source>
        <dbReference type="PROSITE" id="PS51462"/>
    </source>
</evidence>
<evidence type="ECO:0000313" key="5">
    <source>
        <dbReference type="Proteomes" id="UP001500851"/>
    </source>
</evidence>
<keyword evidence="5" id="KW-1185">Reference proteome</keyword>
<dbReference type="InterPro" id="IPR020084">
    <property type="entry name" value="NUDIX_hydrolase_CS"/>
</dbReference>
<dbReference type="RefSeq" id="WP_344033560.1">
    <property type="nucleotide sequence ID" value="NZ_BAAAOB010000006.1"/>
</dbReference>